<dbReference type="EMBL" id="JBAHVJ010000008">
    <property type="protein sequence ID" value="MEJ4100415.1"/>
    <property type="molecule type" value="Genomic_DNA"/>
</dbReference>
<comment type="caution">
    <text evidence="4">The sequence shown here is derived from an EMBL/GenBank/DDBJ whole genome shotgun (WGS) entry which is preliminary data.</text>
</comment>
<evidence type="ECO:0000259" key="3">
    <source>
        <dbReference type="SMART" id="SM00894"/>
    </source>
</evidence>
<feature type="chain" id="PRO_5045766274" evidence="2">
    <location>
        <begin position="28"/>
        <end position="236"/>
    </location>
</feature>
<keyword evidence="2" id="KW-0732">Signal</keyword>
<dbReference type="SMART" id="SM00894">
    <property type="entry name" value="Excalibur"/>
    <property type="match status" value="2"/>
</dbReference>
<gene>
    <name evidence="4" type="ORF">V5S96_08615</name>
</gene>
<feature type="compositionally biased region" description="Low complexity" evidence="1">
    <location>
        <begin position="130"/>
        <end position="144"/>
    </location>
</feature>
<dbReference type="Proteomes" id="UP001359781">
    <property type="component" value="Unassembled WGS sequence"/>
</dbReference>
<protein>
    <submittedName>
        <fullName evidence="4">Excalibur calcium-binding domain-containing protein</fullName>
    </submittedName>
</protein>
<feature type="compositionally biased region" description="Basic and acidic residues" evidence="1">
    <location>
        <begin position="224"/>
        <end position="236"/>
    </location>
</feature>
<name>A0ABU8P1E8_9CORY</name>
<feature type="domain" description="Excalibur calcium-binding" evidence="3">
    <location>
        <begin position="199"/>
        <end position="235"/>
    </location>
</feature>
<dbReference type="RefSeq" id="WP_337890674.1">
    <property type="nucleotide sequence ID" value="NZ_JBAHVI010000008.1"/>
</dbReference>
<reference evidence="4 5" key="1">
    <citation type="submission" date="2024-02" db="EMBL/GenBank/DDBJ databases">
        <title>Whole genome sequencing and characterization of Corynebacterium isolated from the ocular surface of dry eye disease sufferers.</title>
        <authorList>
            <person name="Naqvi M."/>
        </authorList>
    </citation>
    <scope>NUCLEOTIDE SEQUENCE [LARGE SCALE GENOMIC DNA]</scope>
    <source>
        <strain evidence="4 5">PCRF</strain>
    </source>
</reference>
<dbReference type="Pfam" id="PF05901">
    <property type="entry name" value="Excalibur"/>
    <property type="match status" value="2"/>
</dbReference>
<accession>A0ABU8P1E8</accession>
<feature type="compositionally biased region" description="Low complexity" evidence="1">
    <location>
        <begin position="33"/>
        <end position="57"/>
    </location>
</feature>
<evidence type="ECO:0000256" key="1">
    <source>
        <dbReference type="SAM" id="MobiDB-lite"/>
    </source>
</evidence>
<sequence>MSLSPISRRRLACAVAACGLFTLNACGSDGTDDSSATTSARPTSTARSTTTSATTTRPADKPDREEEDRDKDAAEEDGMQRGSRTNSNLEDKEIPNRVVRVPGRADAHPDEGHAAPAEEDQPKDAPAEPAPAAEQEAPIEAPGATTEKETYFASCSEAPGPLLPHQAGYRSGLDSDGDGVACEPDENNIADAATGPTGGYESCKAAREAGATPLREGDPGYNPDLDKDGDGVACER</sequence>
<feature type="signal peptide" evidence="2">
    <location>
        <begin position="1"/>
        <end position="27"/>
    </location>
</feature>
<organism evidence="4 5">
    <name type="scientific">Corynebacterium mastitidis</name>
    <dbReference type="NCBI Taxonomy" id="161890"/>
    <lineage>
        <taxon>Bacteria</taxon>
        <taxon>Bacillati</taxon>
        <taxon>Actinomycetota</taxon>
        <taxon>Actinomycetes</taxon>
        <taxon>Mycobacteriales</taxon>
        <taxon>Corynebacteriaceae</taxon>
        <taxon>Corynebacterium</taxon>
    </lineage>
</organism>
<feature type="region of interest" description="Disordered" evidence="1">
    <location>
        <begin position="24"/>
        <end position="236"/>
    </location>
</feature>
<proteinExistence type="predicted"/>
<feature type="compositionally biased region" description="Acidic residues" evidence="1">
    <location>
        <begin position="65"/>
        <end position="77"/>
    </location>
</feature>
<evidence type="ECO:0000313" key="4">
    <source>
        <dbReference type="EMBL" id="MEJ4100415.1"/>
    </source>
</evidence>
<evidence type="ECO:0000256" key="2">
    <source>
        <dbReference type="SAM" id="SignalP"/>
    </source>
</evidence>
<keyword evidence="5" id="KW-1185">Reference proteome</keyword>
<feature type="domain" description="Excalibur calcium-binding" evidence="3">
    <location>
        <begin position="151"/>
        <end position="183"/>
    </location>
</feature>
<evidence type="ECO:0000313" key="5">
    <source>
        <dbReference type="Proteomes" id="UP001359781"/>
    </source>
</evidence>
<dbReference type="InterPro" id="IPR008613">
    <property type="entry name" value="Excalibur_Ca-bd_domain"/>
</dbReference>
<feature type="compositionally biased region" description="Basic and acidic residues" evidence="1">
    <location>
        <begin position="103"/>
        <end position="113"/>
    </location>
</feature>